<dbReference type="RefSeq" id="WP_344515799.1">
    <property type="nucleotide sequence ID" value="NZ_BAAAQD010000064.1"/>
</dbReference>
<protein>
    <submittedName>
        <fullName evidence="1">Uncharacterized protein</fullName>
    </submittedName>
</protein>
<proteinExistence type="predicted"/>
<reference evidence="1 2" key="1">
    <citation type="journal article" date="2019" name="Int. J. Syst. Evol. Microbiol.">
        <title>The Global Catalogue of Microorganisms (GCM) 10K type strain sequencing project: providing services to taxonomists for standard genome sequencing and annotation.</title>
        <authorList>
            <consortium name="The Broad Institute Genomics Platform"/>
            <consortium name="The Broad Institute Genome Sequencing Center for Infectious Disease"/>
            <person name="Wu L."/>
            <person name="Ma J."/>
        </authorList>
    </citation>
    <scope>NUCLEOTIDE SEQUENCE [LARGE SCALE GENOMIC DNA]</scope>
    <source>
        <strain evidence="1 2">JCM 15933</strain>
    </source>
</reference>
<evidence type="ECO:0000313" key="1">
    <source>
        <dbReference type="EMBL" id="GAA1577377.1"/>
    </source>
</evidence>
<name>A0ABN2DH22_9ACTN</name>
<comment type="caution">
    <text evidence="1">The sequence shown here is derived from an EMBL/GenBank/DDBJ whole genome shotgun (WGS) entry which is preliminary data.</text>
</comment>
<organism evidence="1 2">
    <name type="scientific">Dactylosporangium maewongense</name>
    <dbReference type="NCBI Taxonomy" id="634393"/>
    <lineage>
        <taxon>Bacteria</taxon>
        <taxon>Bacillati</taxon>
        <taxon>Actinomycetota</taxon>
        <taxon>Actinomycetes</taxon>
        <taxon>Micromonosporales</taxon>
        <taxon>Micromonosporaceae</taxon>
        <taxon>Dactylosporangium</taxon>
    </lineage>
</organism>
<accession>A0ABN2DH22</accession>
<dbReference type="EMBL" id="BAAAQD010000064">
    <property type="protein sequence ID" value="GAA1577377.1"/>
    <property type="molecule type" value="Genomic_DNA"/>
</dbReference>
<evidence type="ECO:0000313" key="2">
    <source>
        <dbReference type="Proteomes" id="UP001501470"/>
    </source>
</evidence>
<gene>
    <name evidence="1" type="ORF">GCM10009827_119030</name>
</gene>
<dbReference type="Proteomes" id="UP001501470">
    <property type="component" value="Unassembled WGS sequence"/>
</dbReference>
<sequence>MLSTPEPPALADDAYTCQITAKPVGGEYGVHTFGRAITTHLRDLLHADIEAPRYRENRRDERQLPKACTWTCTVAGHTVVITGFEVKLPLLREPEPVYAIHVDDVRVPFEVSTYRDVDWQLARTVWIAVDDLRIAADRQARDAADAPQPGDAPAVTS</sequence>
<keyword evidence="2" id="KW-1185">Reference proteome</keyword>